<keyword evidence="1" id="KW-0812">Transmembrane</keyword>
<organism evidence="4 5">
    <name type="scientific">Nocardia huaxiensis</name>
    <dbReference type="NCBI Taxonomy" id="2755382"/>
    <lineage>
        <taxon>Bacteria</taxon>
        <taxon>Bacillati</taxon>
        <taxon>Actinomycetota</taxon>
        <taxon>Actinomycetes</taxon>
        <taxon>Mycobacteriales</taxon>
        <taxon>Nocardiaceae</taxon>
        <taxon>Nocardia</taxon>
    </lineage>
</organism>
<dbReference type="AlphaFoldDB" id="A0A7D6ZJS3"/>
<evidence type="ECO:0000256" key="2">
    <source>
        <dbReference type="SAM" id="SignalP"/>
    </source>
</evidence>
<evidence type="ECO:0000256" key="1">
    <source>
        <dbReference type="SAM" id="Phobius"/>
    </source>
</evidence>
<evidence type="ECO:0000313" key="5">
    <source>
        <dbReference type="Proteomes" id="UP000515512"/>
    </source>
</evidence>
<keyword evidence="1" id="KW-1133">Transmembrane helix</keyword>
<name>A0A7D6ZJS3_9NOCA</name>
<dbReference type="RefSeq" id="WP_181583515.1">
    <property type="nucleotide sequence ID" value="NZ_CP059399.1"/>
</dbReference>
<feature type="signal peptide" evidence="2">
    <location>
        <begin position="1"/>
        <end position="21"/>
    </location>
</feature>
<evidence type="ECO:0000259" key="3">
    <source>
        <dbReference type="Pfam" id="PF26059"/>
    </source>
</evidence>
<dbReference type="EMBL" id="CP059399">
    <property type="protein sequence ID" value="QLY32347.1"/>
    <property type="molecule type" value="Genomic_DNA"/>
</dbReference>
<keyword evidence="1" id="KW-0472">Membrane</keyword>
<gene>
    <name evidence="4" type="ORF">H0264_08870</name>
</gene>
<protein>
    <recommendedName>
        <fullName evidence="3">DUF8020 domain-containing protein</fullName>
    </recommendedName>
</protein>
<accession>A0A7D6ZJS3</accession>
<dbReference type="Pfam" id="PF26059">
    <property type="entry name" value="DUF8020"/>
    <property type="match status" value="1"/>
</dbReference>
<sequence length="220" mass="22131">MGTTKTIAPVLLCLAAATTIAATPAAAAPAPTESTPQSSLRITGTDHGIGFQSAVTDDYRSTVSTLQAGRFLATWDGRAVLVTDDAGLEITTVPLQYDVAGKSLQLTPEIGDGGRRLTLTPIGGSPAPLRDINAQQRFFDAAAATVPGILGGAALGAVLGFLIGFPAGLFVFDIFTVPITTVLGTIIGGIVGFNMSGGQAAIDAALAYADSLSTPGTSPN</sequence>
<reference evidence="4 5" key="1">
    <citation type="submission" date="2020-07" db="EMBL/GenBank/DDBJ databases">
        <authorList>
            <person name="Zhuang K."/>
            <person name="Ran Y."/>
        </authorList>
    </citation>
    <scope>NUCLEOTIDE SEQUENCE [LARGE SCALE GENOMIC DNA]</scope>
    <source>
        <strain evidence="4 5">WCH-YHL-001</strain>
    </source>
</reference>
<evidence type="ECO:0000313" key="4">
    <source>
        <dbReference type="EMBL" id="QLY32347.1"/>
    </source>
</evidence>
<feature type="transmembrane region" description="Helical" evidence="1">
    <location>
        <begin position="141"/>
        <end position="163"/>
    </location>
</feature>
<proteinExistence type="predicted"/>
<feature type="domain" description="DUF8020" evidence="3">
    <location>
        <begin position="49"/>
        <end position="121"/>
    </location>
</feature>
<dbReference type="Proteomes" id="UP000515512">
    <property type="component" value="Chromosome"/>
</dbReference>
<keyword evidence="2" id="KW-0732">Signal</keyword>
<feature type="transmembrane region" description="Helical" evidence="1">
    <location>
        <begin position="170"/>
        <end position="193"/>
    </location>
</feature>
<feature type="chain" id="PRO_5039159331" description="DUF8020 domain-containing protein" evidence="2">
    <location>
        <begin position="22"/>
        <end position="220"/>
    </location>
</feature>
<dbReference type="KEGG" id="nhu:H0264_08870"/>
<keyword evidence="5" id="KW-1185">Reference proteome</keyword>
<dbReference type="InterPro" id="IPR058333">
    <property type="entry name" value="DUF8020"/>
</dbReference>